<name>A0A4P7W455_9BACT</name>
<gene>
    <name evidence="1" type="ORF">E7747_10945</name>
</gene>
<dbReference type="EMBL" id="CP039396">
    <property type="protein sequence ID" value="QCD42751.1"/>
    <property type="molecule type" value="Genomic_DNA"/>
</dbReference>
<keyword evidence="2" id="KW-1185">Reference proteome</keyword>
<dbReference type="Proteomes" id="UP000297149">
    <property type="component" value="Chromosome"/>
</dbReference>
<evidence type="ECO:0000313" key="2">
    <source>
        <dbReference type="Proteomes" id="UP000297149"/>
    </source>
</evidence>
<accession>A0A4P7W455</accession>
<proteinExistence type="predicted"/>
<dbReference type="AlphaFoldDB" id="A0A4P7W455"/>
<protein>
    <submittedName>
        <fullName evidence="1">Uncharacterized protein</fullName>
    </submittedName>
</protein>
<organism evidence="1 2">
    <name type="scientific">Duncaniella dubosii</name>
    <dbReference type="NCBI Taxonomy" id="2518971"/>
    <lineage>
        <taxon>Bacteria</taxon>
        <taxon>Pseudomonadati</taxon>
        <taxon>Bacteroidota</taxon>
        <taxon>Bacteroidia</taxon>
        <taxon>Bacteroidales</taxon>
        <taxon>Muribaculaceae</taxon>
        <taxon>Duncaniella</taxon>
    </lineage>
</organism>
<sequence>MSRQKFDPSKVKTQFGKHFYEGQRLGSHRERQYQQWLRSQNGGTAKGRAAFPKQYSKYFSSGTKFTTRQGHLAYWAKPMSLKGGSNPNYNWGRASYLDSKGIVRKGSSSERWGSDISQGKRGSGSSVTILHGTKQWIHQIQISLYALRVQSENFRVVVGRRAMKVFQNSFKYQQFYSNRSRRWTPLSAYTLKKRASRGTGNRILKEYGDLYNSLKMDENAGMAKTRIYTDVVPANSAHHKKHSICYAGYHNEGKGTYGSAWNGHKPKSYIKRQFMGHSSYLNPFTDSFMRKMMKLYLFDSVFLVKKT</sequence>
<evidence type="ECO:0000313" key="1">
    <source>
        <dbReference type="EMBL" id="QCD42751.1"/>
    </source>
</evidence>
<dbReference type="RefSeq" id="WP_136415946.1">
    <property type="nucleotide sequence ID" value="NZ_CP039396.1"/>
</dbReference>
<reference evidence="2" key="1">
    <citation type="submission" date="2019-02" db="EMBL/GenBank/DDBJ databases">
        <title>Isolation and identification of novel species under the genus Muribaculum.</title>
        <authorList>
            <person name="Miyake S."/>
            <person name="Ding Y."/>
            <person name="Low A."/>
            <person name="Soh M."/>
            <person name="Seedorf H."/>
        </authorList>
    </citation>
    <scope>NUCLEOTIDE SEQUENCE [LARGE SCALE GENOMIC DNA]</scope>
    <source>
        <strain evidence="2">H5</strain>
    </source>
</reference>
<dbReference type="KEGG" id="ddb:E7747_10945"/>